<dbReference type="AlphaFoldDB" id="A0A5C5VFK5"/>
<dbReference type="RefSeq" id="WP_146564783.1">
    <property type="nucleotide sequence ID" value="NZ_SIHJ01000001.1"/>
</dbReference>
<accession>A0A5C5VFK5</accession>
<protein>
    <submittedName>
        <fullName evidence="1">Uncharacterized protein</fullName>
    </submittedName>
</protein>
<proteinExistence type="predicted"/>
<dbReference type="EMBL" id="SIHJ01000001">
    <property type="protein sequence ID" value="TWT37448.1"/>
    <property type="molecule type" value="Genomic_DNA"/>
</dbReference>
<evidence type="ECO:0000313" key="2">
    <source>
        <dbReference type="Proteomes" id="UP000316714"/>
    </source>
</evidence>
<name>A0A5C5VFK5_9BACT</name>
<comment type="caution">
    <text evidence="1">The sequence shown here is derived from an EMBL/GenBank/DDBJ whole genome shotgun (WGS) entry which is preliminary data.</text>
</comment>
<sequence length="232" mass="26363">MATLFDKDESLAPLPQRVLLHLSRYKASFLEAVAAAVLSPAEVERRDKLQEVDDAISTLCDCGKLERLRGDSFFARRGVYLAGHTTKMTDIALVYYCFLGEERRWLVTYQELKPLFAAENLPCPFHNYRHVLTRRQGVPTLARVYHCKAANKNAREQIRRHITEHSKGFGHWVDDGSYQLSVLVASEGRKKEVEQLITETYRTSPPLGELAGITVSVVPTEETFEKMVGRHS</sequence>
<keyword evidence="2" id="KW-1185">Reference proteome</keyword>
<evidence type="ECO:0000313" key="1">
    <source>
        <dbReference type="EMBL" id="TWT37448.1"/>
    </source>
</evidence>
<dbReference type="Proteomes" id="UP000316714">
    <property type="component" value="Unassembled WGS sequence"/>
</dbReference>
<dbReference type="OrthoDB" id="9847885at2"/>
<organism evidence="1 2">
    <name type="scientific">Posidoniimonas corsicana</name>
    <dbReference type="NCBI Taxonomy" id="1938618"/>
    <lineage>
        <taxon>Bacteria</taxon>
        <taxon>Pseudomonadati</taxon>
        <taxon>Planctomycetota</taxon>
        <taxon>Planctomycetia</taxon>
        <taxon>Pirellulales</taxon>
        <taxon>Lacipirellulaceae</taxon>
        <taxon>Posidoniimonas</taxon>
    </lineage>
</organism>
<reference evidence="1 2" key="1">
    <citation type="submission" date="2019-02" db="EMBL/GenBank/DDBJ databases">
        <title>Deep-cultivation of Planctomycetes and their phenomic and genomic characterization uncovers novel biology.</title>
        <authorList>
            <person name="Wiegand S."/>
            <person name="Jogler M."/>
            <person name="Boedeker C."/>
            <person name="Pinto D."/>
            <person name="Vollmers J."/>
            <person name="Rivas-Marin E."/>
            <person name="Kohn T."/>
            <person name="Peeters S.H."/>
            <person name="Heuer A."/>
            <person name="Rast P."/>
            <person name="Oberbeckmann S."/>
            <person name="Bunk B."/>
            <person name="Jeske O."/>
            <person name="Meyerdierks A."/>
            <person name="Storesund J.E."/>
            <person name="Kallscheuer N."/>
            <person name="Luecker S."/>
            <person name="Lage O.M."/>
            <person name="Pohl T."/>
            <person name="Merkel B.J."/>
            <person name="Hornburger P."/>
            <person name="Mueller R.-W."/>
            <person name="Bruemmer F."/>
            <person name="Labrenz M."/>
            <person name="Spormann A.M."/>
            <person name="Op Den Camp H."/>
            <person name="Overmann J."/>
            <person name="Amann R."/>
            <person name="Jetten M.S.M."/>
            <person name="Mascher T."/>
            <person name="Medema M.H."/>
            <person name="Devos D.P."/>
            <person name="Kaster A.-K."/>
            <person name="Ovreas L."/>
            <person name="Rohde M."/>
            <person name="Galperin M.Y."/>
            <person name="Jogler C."/>
        </authorList>
    </citation>
    <scope>NUCLEOTIDE SEQUENCE [LARGE SCALE GENOMIC DNA]</scope>
    <source>
        <strain evidence="1 2">KOR34</strain>
    </source>
</reference>
<gene>
    <name evidence="1" type="ORF">KOR34_23990</name>
</gene>